<name>A0A7T0PBR3_9CORY</name>
<dbReference type="Proteomes" id="UP000594681">
    <property type="component" value="Chromosome"/>
</dbReference>
<keyword evidence="3" id="KW-1185">Reference proteome</keyword>
<dbReference type="RefSeq" id="WP_196823670.1">
    <property type="nucleotide sequence ID" value="NZ_CP064954.1"/>
</dbReference>
<gene>
    <name evidence="2" type="ORF">G7Y31_07810</name>
</gene>
<keyword evidence="1" id="KW-0812">Transmembrane</keyword>
<keyword evidence="1" id="KW-1133">Transmembrane helix</keyword>
<dbReference type="KEGG" id="cliz:G7Y31_07810"/>
<feature type="transmembrane region" description="Helical" evidence="1">
    <location>
        <begin position="31"/>
        <end position="50"/>
    </location>
</feature>
<keyword evidence="1" id="KW-0472">Membrane</keyword>
<accession>A0A7T0PBR3</accession>
<evidence type="ECO:0000313" key="3">
    <source>
        <dbReference type="Proteomes" id="UP000594681"/>
    </source>
</evidence>
<organism evidence="2 3">
    <name type="scientific">Corynebacterium lizhenjunii</name>
    <dbReference type="NCBI Taxonomy" id="2709394"/>
    <lineage>
        <taxon>Bacteria</taxon>
        <taxon>Bacillati</taxon>
        <taxon>Actinomycetota</taxon>
        <taxon>Actinomycetes</taxon>
        <taxon>Mycobacteriales</taxon>
        <taxon>Corynebacteriaceae</taxon>
        <taxon>Corynebacterium</taxon>
    </lineage>
</organism>
<protein>
    <submittedName>
        <fullName evidence="2">Uncharacterized protein</fullName>
    </submittedName>
</protein>
<proteinExistence type="predicted"/>
<reference evidence="2 3" key="1">
    <citation type="submission" date="2020-11" db="EMBL/GenBank/DDBJ databases">
        <title>Corynebacterium sp. ZJ-599.</title>
        <authorList>
            <person name="Zhou J."/>
        </authorList>
    </citation>
    <scope>NUCLEOTIDE SEQUENCE [LARGE SCALE GENOMIC DNA]</scope>
    <source>
        <strain evidence="2 3">ZJ-599</strain>
    </source>
</reference>
<evidence type="ECO:0000313" key="2">
    <source>
        <dbReference type="EMBL" id="QPK80446.1"/>
    </source>
</evidence>
<evidence type="ECO:0000256" key="1">
    <source>
        <dbReference type="SAM" id="Phobius"/>
    </source>
</evidence>
<sequence>MHFMVMILFLLAGLLVGGAWAAYQNGAKYWTLIAGILATVTLGAAVAWMVSASGLV</sequence>
<dbReference type="AlphaFoldDB" id="A0A7T0PBR3"/>
<dbReference type="EMBL" id="CP064954">
    <property type="protein sequence ID" value="QPK80446.1"/>
    <property type="molecule type" value="Genomic_DNA"/>
</dbReference>